<evidence type="ECO:0000256" key="1">
    <source>
        <dbReference type="ARBA" id="ARBA00022475"/>
    </source>
</evidence>
<dbReference type="GO" id="GO:0005886">
    <property type="term" value="C:plasma membrane"/>
    <property type="evidence" value="ECO:0007669"/>
    <property type="project" value="TreeGrafter"/>
</dbReference>
<evidence type="ECO:0000256" key="5">
    <source>
        <dbReference type="SAM" id="Phobius"/>
    </source>
</evidence>
<keyword evidence="3 5" id="KW-1133">Transmembrane helix</keyword>
<keyword evidence="2 5" id="KW-0812">Transmembrane</keyword>
<feature type="transmembrane region" description="Helical" evidence="5">
    <location>
        <begin position="47"/>
        <end position="71"/>
    </location>
</feature>
<evidence type="ECO:0000256" key="3">
    <source>
        <dbReference type="ARBA" id="ARBA00022989"/>
    </source>
</evidence>
<organism evidence="6 7">
    <name type="scientific">Chlorella sorokiniana</name>
    <name type="common">Freshwater green alga</name>
    <dbReference type="NCBI Taxonomy" id="3076"/>
    <lineage>
        <taxon>Eukaryota</taxon>
        <taxon>Viridiplantae</taxon>
        <taxon>Chlorophyta</taxon>
        <taxon>core chlorophytes</taxon>
        <taxon>Trebouxiophyceae</taxon>
        <taxon>Chlorellales</taxon>
        <taxon>Chlorellaceae</taxon>
        <taxon>Chlorella clade</taxon>
        <taxon>Chlorella</taxon>
    </lineage>
</organism>
<feature type="transmembrane region" description="Helical" evidence="5">
    <location>
        <begin position="135"/>
        <end position="153"/>
    </location>
</feature>
<evidence type="ECO:0000313" key="6">
    <source>
        <dbReference type="EMBL" id="PRW44321.1"/>
    </source>
</evidence>
<dbReference type="Pfam" id="PF02694">
    <property type="entry name" value="UPF0060"/>
    <property type="match status" value="1"/>
</dbReference>
<evidence type="ECO:0000256" key="2">
    <source>
        <dbReference type="ARBA" id="ARBA00022692"/>
    </source>
</evidence>
<gene>
    <name evidence="6" type="ORF">C2E21_6520</name>
</gene>
<dbReference type="SUPFAM" id="SSF103481">
    <property type="entry name" value="Multidrug resistance efflux transporter EmrE"/>
    <property type="match status" value="1"/>
</dbReference>
<feature type="transmembrane region" description="Helical" evidence="5">
    <location>
        <begin position="77"/>
        <end position="94"/>
    </location>
</feature>
<dbReference type="PANTHER" id="PTHR36116">
    <property type="entry name" value="UPF0060 MEMBRANE PROTEIN YNFA"/>
    <property type="match status" value="1"/>
</dbReference>
<feature type="transmembrane region" description="Helical" evidence="5">
    <location>
        <begin position="106"/>
        <end position="123"/>
    </location>
</feature>
<dbReference type="AlphaFoldDB" id="A0A2P6TJR2"/>
<reference evidence="6 7" key="1">
    <citation type="journal article" date="2018" name="Plant J.">
        <title>Genome sequences of Chlorella sorokiniana UTEX 1602 and Micractinium conductrix SAG 241.80: implications to maltose excretion by a green alga.</title>
        <authorList>
            <person name="Arriola M.B."/>
            <person name="Velmurugan N."/>
            <person name="Zhang Y."/>
            <person name="Plunkett M.H."/>
            <person name="Hondzo H."/>
            <person name="Barney B.M."/>
        </authorList>
    </citation>
    <scope>NUCLEOTIDE SEQUENCE [LARGE SCALE GENOMIC DNA]</scope>
    <source>
        <strain evidence="7">UTEX 1602</strain>
    </source>
</reference>
<dbReference type="EMBL" id="LHPG02000013">
    <property type="protein sequence ID" value="PRW44321.1"/>
    <property type="molecule type" value="Genomic_DNA"/>
</dbReference>
<evidence type="ECO:0000313" key="7">
    <source>
        <dbReference type="Proteomes" id="UP000239899"/>
    </source>
</evidence>
<dbReference type="InterPro" id="IPR037185">
    <property type="entry name" value="EmrE-like"/>
</dbReference>
<name>A0A2P6TJR2_CHLSO</name>
<evidence type="ECO:0000256" key="4">
    <source>
        <dbReference type="ARBA" id="ARBA00023136"/>
    </source>
</evidence>
<proteinExistence type="predicted"/>
<keyword evidence="7" id="KW-1185">Reference proteome</keyword>
<comment type="caution">
    <text evidence="6">The sequence shown here is derived from an EMBL/GenBank/DDBJ whole genome shotgun (WGS) entry which is preliminary data.</text>
</comment>
<keyword evidence="1" id="KW-1003">Cell membrane</keyword>
<sequence>MLATMLDADSSVNSSSQALAVAGPSSAPPAPPPPGSADAFQWTAGKVVLSLALFLAAGLCEIGGGWLVWQAVRLHKAWWMALLGAIVLFGYGLIPCAQPIDNFGRVYAVYGGFFIILSYLWGWAVDGTRPDTGDWVGSAIAVAGACVAFFWPGR</sequence>
<accession>A0A2P6TJR2</accession>
<dbReference type="InterPro" id="IPR003844">
    <property type="entry name" value="UPF0060"/>
</dbReference>
<dbReference type="Proteomes" id="UP000239899">
    <property type="component" value="Unassembled WGS sequence"/>
</dbReference>
<dbReference type="PANTHER" id="PTHR36116:SF1">
    <property type="entry name" value="UPF0060 MEMBRANE PROTEIN YNFA"/>
    <property type="match status" value="1"/>
</dbReference>
<dbReference type="OrthoDB" id="65622at2759"/>
<keyword evidence="4 5" id="KW-0472">Membrane</keyword>
<protein>
    <submittedName>
        <fullName evidence="6">UPF0060 membrane ynfA</fullName>
    </submittedName>
</protein>